<evidence type="ECO:0000259" key="2">
    <source>
        <dbReference type="Pfam" id="PF03795"/>
    </source>
</evidence>
<keyword evidence="4" id="KW-1185">Reference proteome</keyword>
<accession>A0ABU1ZX78</accession>
<dbReference type="Proteomes" id="UP001180840">
    <property type="component" value="Unassembled WGS sequence"/>
</dbReference>
<evidence type="ECO:0000256" key="1">
    <source>
        <dbReference type="ARBA" id="ARBA00007689"/>
    </source>
</evidence>
<reference evidence="3" key="1">
    <citation type="submission" date="2023-07" db="EMBL/GenBank/DDBJ databases">
        <title>Sequencing the genomes of 1000 actinobacteria strains.</title>
        <authorList>
            <person name="Klenk H.-P."/>
        </authorList>
    </citation>
    <scope>NUCLEOTIDE SEQUENCE</scope>
    <source>
        <strain evidence="3">DSM 107476</strain>
    </source>
</reference>
<comment type="similarity">
    <text evidence="1">Belongs to the YciI family.</text>
</comment>
<dbReference type="InterPro" id="IPR005545">
    <property type="entry name" value="YCII"/>
</dbReference>
<gene>
    <name evidence="3" type="ORF">J2S39_001215</name>
</gene>
<organism evidence="3 4">
    <name type="scientific">Corynebacterium guangdongense</name>
    <dbReference type="NCBI Taxonomy" id="1783348"/>
    <lineage>
        <taxon>Bacteria</taxon>
        <taxon>Bacillati</taxon>
        <taxon>Actinomycetota</taxon>
        <taxon>Actinomycetes</taxon>
        <taxon>Mycobacteriales</taxon>
        <taxon>Corynebacteriaceae</taxon>
        <taxon>Corynebacterium</taxon>
    </lineage>
</organism>
<comment type="caution">
    <text evidence="3">The sequence shown here is derived from an EMBL/GenBank/DDBJ whole genome shotgun (WGS) entry which is preliminary data.</text>
</comment>
<dbReference type="RefSeq" id="WP_290194382.1">
    <property type="nucleotide sequence ID" value="NZ_CP047654.1"/>
</dbReference>
<dbReference type="SUPFAM" id="SSF54909">
    <property type="entry name" value="Dimeric alpha+beta barrel"/>
    <property type="match status" value="1"/>
</dbReference>
<sequence length="94" mass="10425">MNYFAVTYRYPEGDENIARVRPTHREFLRGLLDEGVLVGSGPYEGGDALILIRLAEGSTVADAEALMDRDPYALEGVLPGREIKAWTPVLNIFD</sequence>
<evidence type="ECO:0000313" key="4">
    <source>
        <dbReference type="Proteomes" id="UP001180840"/>
    </source>
</evidence>
<evidence type="ECO:0000313" key="3">
    <source>
        <dbReference type="EMBL" id="MDR7329539.1"/>
    </source>
</evidence>
<name>A0ABU1ZX78_9CORY</name>
<dbReference type="Pfam" id="PF03795">
    <property type="entry name" value="YCII"/>
    <property type="match status" value="1"/>
</dbReference>
<dbReference type="EMBL" id="JAVDXZ010000001">
    <property type="protein sequence ID" value="MDR7329539.1"/>
    <property type="molecule type" value="Genomic_DNA"/>
</dbReference>
<feature type="domain" description="YCII-related" evidence="2">
    <location>
        <begin position="1"/>
        <end position="87"/>
    </location>
</feature>
<protein>
    <submittedName>
        <fullName evidence="3">Uncharacterized protein YciI</fullName>
    </submittedName>
</protein>
<dbReference type="Gene3D" id="3.30.70.1060">
    <property type="entry name" value="Dimeric alpha+beta barrel"/>
    <property type="match status" value="1"/>
</dbReference>
<dbReference type="InterPro" id="IPR011008">
    <property type="entry name" value="Dimeric_a/b-barrel"/>
</dbReference>
<proteinExistence type="inferred from homology"/>